<evidence type="ECO:0000256" key="1">
    <source>
        <dbReference type="ARBA" id="ARBA00006889"/>
    </source>
</evidence>
<dbReference type="InterPro" id="IPR000566">
    <property type="entry name" value="Lipocln_cytosolic_FA-bd_dom"/>
</dbReference>
<organism evidence="4 5">
    <name type="scientific">Sphingobacterium arenae</name>
    <dbReference type="NCBI Taxonomy" id="1280598"/>
    <lineage>
        <taxon>Bacteria</taxon>
        <taxon>Pseudomonadati</taxon>
        <taxon>Bacteroidota</taxon>
        <taxon>Sphingobacteriia</taxon>
        <taxon>Sphingobacteriales</taxon>
        <taxon>Sphingobacteriaceae</taxon>
        <taxon>Sphingobacterium</taxon>
    </lineage>
</organism>
<dbReference type="Pfam" id="PF08212">
    <property type="entry name" value="Lipocalin_2"/>
    <property type="match status" value="1"/>
</dbReference>
<comment type="caution">
    <text evidence="4">The sequence shown here is derived from an EMBL/GenBank/DDBJ whole genome shotgun (WGS) entry which is preliminary data.</text>
</comment>
<evidence type="ECO:0000256" key="2">
    <source>
        <dbReference type="PIRNR" id="PIRNR036893"/>
    </source>
</evidence>
<feature type="domain" description="Lipocalin/cytosolic fatty-acid binding" evidence="3">
    <location>
        <begin position="39"/>
        <end position="175"/>
    </location>
</feature>
<dbReference type="Gene3D" id="2.40.128.20">
    <property type="match status" value="1"/>
</dbReference>
<dbReference type="PANTHER" id="PTHR10612">
    <property type="entry name" value="APOLIPOPROTEIN D"/>
    <property type="match status" value="1"/>
</dbReference>
<evidence type="ECO:0000259" key="3">
    <source>
        <dbReference type="Pfam" id="PF08212"/>
    </source>
</evidence>
<evidence type="ECO:0000313" key="5">
    <source>
        <dbReference type="Proteomes" id="UP000606494"/>
    </source>
</evidence>
<name>A0ABR7Y217_9SPHI</name>
<keyword evidence="5" id="KW-1185">Reference proteome</keyword>
<dbReference type="SUPFAM" id="SSF50814">
    <property type="entry name" value="Lipocalins"/>
    <property type="match status" value="1"/>
</dbReference>
<dbReference type="InterPro" id="IPR022271">
    <property type="entry name" value="Lipocalin_ApoD"/>
</dbReference>
<dbReference type="PANTHER" id="PTHR10612:SF34">
    <property type="entry name" value="APOLIPOPROTEIN D"/>
    <property type="match status" value="1"/>
</dbReference>
<dbReference type="Proteomes" id="UP000606494">
    <property type="component" value="Unassembled WGS sequence"/>
</dbReference>
<sequence>MDRKKSLLLLAAVAAGTTLYNLLKPVKSNVTVVQGFQKDKYLGEWYEIARIDFYWEKNLKNVIASYTLNDDGSIRVNNQGYDMVKEKYKQSVGKATFVRSEEEGALKVSFFGPFYSGYNVVMVDDDYRYALVFGENLDYMWILSRDKTIPEDIKQKYLSYAKRSGYATDKLVWTIQE</sequence>
<dbReference type="PIRSF" id="PIRSF036893">
    <property type="entry name" value="Lipocalin_ApoD"/>
    <property type="match status" value="1"/>
</dbReference>
<reference evidence="4 5" key="1">
    <citation type="submission" date="2020-08" db="EMBL/GenBank/DDBJ databases">
        <title>Sphingobacterium sp. DN00404 isolated from aquaculture water.</title>
        <authorList>
            <person name="Zhang M."/>
        </authorList>
    </citation>
    <scope>NUCLEOTIDE SEQUENCE [LARGE SCALE GENOMIC DNA]</scope>
    <source>
        <strain evidence="4 5">KCTC 32294</strain>
    </source>
</reference>
<dbReference type="CDD" id="cd19438">
    <property type="entry name" value="lipocalin_Blc-like"/>
    <property type="match status" value="1"/>
</dbReference>
<dbReference type="InterPro" id="IPR047202">
    <property type="entry name" value="Lipocalin_Blc-like_dom"/>
</dbReference>
<gene>
    <name evidence="4" type="ORF">H8B17_07050</name>
</gene>
<dbReference type="EMBL" id="JACNYK010000002">
    <property type="protein sequence ID" value="MBD1425334.1"/>
    <property type="molecule type" value="Genomic_DNA"/>
</dbReference>
<proteinExistence type="inferred from homology"/>
<dbReference type="InterPro" id="IPR002446">
    <property type="entry name" value="Lipocalin_bac"/>
</dbReference>
<dbReference type="PRINTS" id="PR01171">
    <property type="entry name" value="BCTLIPOCALIN"/>
</dbReference>
<evidence type="ECO:0000313" key="4">
    <source>
        <dbReference type="EMBL" id="MBD1425334.1"/>
    </source>
</evidence>
<dbReference type="RefSeq" id="WP_190308506.1">
    <property type="nucleotide sequence ID" value="NZ_JACNYK010000002.1"/>
</dbReference>
<dbReference type="InterPro" id="IPR012674">
    <property type="entry name" value="Calycin"/>
</dbReference>
<protein>
    <submittedName>
        <fullName evidence="4">Lipocalin family protein</fullName>
    </submittedName>
</protein>
<comment type="similarity">
    <text evidence="1 2">Belongs to the calycin superfamily. Lipocalin family.</text>
</comment>
<accession>A0ABR7Y217</accession>
<dbReference type="PROSITE" id="PS00213">
    <property type="entry name" value="LIPOCALIN"/>
    <property type="match status" value="1"/>
</dbReference>
<dbReference type="InterPro" id="IPR022272">
    <property type="entry name" value="Lipocalin_CS"/>
</dbReference>